<dbReference type="PANTHER" id="PTHR39168:SF2">
    <property type="entry name" value="HTH-TYPE TRANSCRIPTIONAL REGULATOR CMTR"/>
    <property type="match status" value="1"/>
</dbReference>
<gene>
    <name evidence="2" type="ORF">K8V11_05655</name>
</gene>
<evidence type="ECO:0000313" key="2">
    <source>
        <dbReference type="EMBL" id="HJE90476.1"/>
    </source>
</evidence>
<accession>A0A921F2B8</accession>
<protein>
    <submittedName>
        <fullName evidence="2">Metalloregulator ArsR/SmtB family transcription factor</fullName>
    </submittedName>
</protein>
<proteinExistence type="predicted"/>
<name>A0A921F2B8_9ACTN</name>
<organism evidence="2 3">
    <name type="scientific">Dietzia timorensis</name>
    <dbReference type="NCBI Taxonomy" id="499555"/>
    <lineage>
        <taxon>Bacteria</taxon>
        <taxon>Bacillati</taxon>
        <taxon>Actinomycetota</taxon>
        <taxon>Actinomycetes</taxon>
        <taxon>Mycobacteriales</taxon>
        <taxon>Dietziaceae</taxon>
        <taxon>Dietzia</taxon>
    </lineage>
</organism>
<dbReference type="InterPro" id="IPR052543">
    <property type="entry name" value="HTH_Metal-responsive_Reg"/>
</dbReference>
<dbReference type="GO" id="GO:0010288">
    <property type="term" value="P:response to lead ion"/>
    <property type="evidence" value="ECO:0007669"/>
    <property type="project" value="TreeGrafter"/>
</dbReference>
<dbReference type="PROSITE" id="PS50987">
    <property type="entry name" value="HTH_ARSR_2"/>
    <property type="match status" value="1"/>
</dbReference>
<dbReference type="GO" id="GO:0003677">
    <property type="term" value="F:DNA binding"/>
    <property type="evidence" value="ECO:0007669"/>
    <property type="project" value="TreeGrafter"/>
</dbReference>
<dbReference type="GO" id="GO:0097063">
    <property type="term" value="F:cadmium ion sensor activity"/>
    <property type="evidence" value="ECO:0007669"/>
    <property type="project" value="TreeGrafter"/>
</dbReference>
<evidence type="ECO:0000313" key="3">
    <source>
        <dbReference type="Proteomes" id="UP000776650"/>
    </source>
</evidence>
<dbReference type="GO" id="GO:0046686">
    <property type="term" value="P:response to cadmium ion"/>
    <property type="evidence" value="ECO:0007669"/>
    <property type="project" value="TreeGrafter"/>
</dbReference>
<feature type="domain" description="HTH arsR-type" evidence="1">
    <location>
        <begin position="5"/>
        <end position="99"/>
    </location>
</feature>
<dbReference type="PANTHER" id="PTHR39168">
    <property type="entry name" value="TRANSCRIPTIONAL REGULATOR-RELATED"/>
    <property type="match status" value="1"/>
</dbReference>
<dbReference type="Pfam" id="PF01022">
    <property type="entry name" value="HTH_5"/>
    <property type="match status" value="1"/>
</dbReference>
<dbReference type="GO" id="GO:0003700">
    <property type="term" value="F:DNA-binding transcription factor activity"/>
    <property type="evidence" value="ECO:0007669"/>
    <property type="project" value="InterPro"/>
</dbReference>
<dbReference type="InterPro" id="IPR011991">
    <property type="entry name" value="ArsR-like_HTH"/>
</dbReference>
<reference evidence="2" key="1">
    <citation type="journal article" date="2021" name="PeerJ">
        <title>Extensive microbial diversity within the chicken gut microbiome revealed by metagenomics and culture.</title>
        <authorList>
            <person name="Gilroy R."/>
            <person name="Ravi A."/>
            <person name="Getino M."/>
            <person name="Pursley I."/>
            <person name="Horton D.L."/>
            <person name="Alikhan N.F."/>
            <person name="Baker D."/>
            <person name="Gharbi K."/>
            <person name="Hall N."/>
            <person name="Watson M."/>
            <person name="Adriaenssens E.M."/>
            <person name="Foster-Nyarko E."/>
            <person name="Jarju S."/>
            <person name="Secka A."/>
            <person name="Antonio M."/>
            <person name="Oren A."/>
            <person name="Chaudhuri R.R."/>
            <person name="La Ragione R."/>
            <person name="Hildebrand F."/>
            <person name="Pallen M.J."/>
        </authorList>
    </citation>
    <scope>NUCLEOTIDE SEQUENCE</scope>
    <source>
        <strain evidence="2">ChiGjej1B1-18357</strain>
    </source>
</reference>
<dbReference type="PRINTS" id="PR00778">
    <property type="entry name" value="HTHARSR"/>
</dbReference>
<dbReference type="CDD" id="cd00090">
    <property type="entry name" value="HTH_ARSR"/>
    <property type="match status" value="1"/>
</dbReference>
<comment type="caution">
    <text evidence="2">The sequence shown here is derived from an EMBL/GenBank/DDBJ whole genome shotgun (WGS) entry which is preliminary data.</text>
</comment>
<evidence type="ECO:0000259" key="1">
    <source>
        <dbReference type="PROSITE" id="PS50987"/>
    </source>
</evidence>
<dbReference type="EMBL" id="DYXM01000104">
    <property type="protein sequence ID" value="HJE90476.1"/>
    <property type="molecule type" value="Genomic_DNA"/>
</dbReference>
<reference evidence="2" key="2">
    <citation type="submission" date="2021-09" db="EMBL/GenBank/DDBJ databases">
        <authorList>
            <person name="Gilroy R."/>
        </authorList>
    </citation>
    <scope>NUCLEOTIDE SEQUENCE</scope>
    <source>
        <strain evidence="2">ChiGjej1B1-18357</strain>
    </source>
</reference>
<dbReference type="RefSeq" id="WP_303911545.1">
    <property type="nucleotide sequence ID" value="NZ_DYXM01000104.1"/>
</dbReference>
<dbReference type="SUPFAM" id="SSF46785">
    <property type="entry name" value="Winged helix' DNA-binding domain"/>
    <property type="match status" value="1"/>
</dbReference>
<sequence>MSNTVTLSHTASVSRFGYALSDETRARILLELRGGPATPSELVDILGVSKQLLSNHLSCLRGCGLVAAERHGRHMRYSLAVPELGAALGSLVQLVLEVDPHCCESASCAENGCTCS</sequence>
<dbReference type="AlphaFoldDB" id="A0A921F2B8"/>
<dbReference type="Gene3D" id="1.10.10.10">
    <property type="entry name" value="Winged helix-like DNA-binding domain superfamily/Winged helix DNA-binding domain"/>
    <property type="match status" value="1"/>
</dbReference>
<dbReference type="GO" id="GO:0032791">
    <property type="term" value="F:lead ion binding"/>
    <property type="evidence" value="ECO:0007669"/>
    <property type="project" value="TreeGrafter"/>
</dbReference>
<dbReference type="InterPro" id="IPR001845">
    <property type="entry name" value="HTH_ArsR_DNA-bd_dom"/>
</dbReference>
<dbReference type="SMART" id="SM00418">
    <property type="entry name" value="HTH_ARSR"/>
    <property type="match status" value="1"/>
</dbReference>
<dbReference type="InterPro" id="IPR036390">
    <property type="entry name" value="WH_DNA-bd_sf"/>
</dbReference>
<dbReference type="NCBIfam" id="NF033788">
    <property type="entry name" value="HTH_metalloreg"/>
    <property type="match status" value="1"/>
</dbReference>
<dbReference type="InterPro" id="IPR036388">
    <property type="entry name" value="WH-like_DNA-bd_sf"/>
</dbReference>
<dbReference type="Proteomes" id="UP000776650">
    <property type="component" value="Unassembled WGS sequence"/>
</dbReference>